<keyword evidence="7 9" id="KW-1133">Transmembrane helix</keyword>
<protein>
    <recommendedName>
        <fullName evidence="9">Cobalamin biosynthesis protein CobD</fullName>
    </recommendedName>
</protein>
<dbReference type="OrthoDB" id="9811967at2"/>
<evidence type="ECO:0000256" key="4">
    <source>
        <dbReference type="ARBA" id="ARBA00022475"/>
    </source>
</evidence>
<dbReference type="Proteomes" id="UP000290870">
    <property type="component" value="Unassembled WGS sequence"/>
</dbReference>
<dbReference type="GO" id="GO:0009236">
    <property type="term" value="P:cobalamin biosynthetic process"/>
    <property type="evidence" value="ECO:0007669"/>
    <property type="project" value="UniProtKB-UniRule"/>
</dbReference>
<evidence type="ECO:0000256" key="5">
    <source>
        <dbReference type="ARBA" id="ARBA00022573"/>
    </source>
</evidence>
<feature type="transmembrane region" description="Helical" evidence="9">
    <location>
        <begin position="191"/>
        <end position="209"/>
    </location>
</feature>
<keyword evidence="5 9" id="KW-0169">Cobalamin biosynthesis</keyword>
<proteinExistence type="inferred from homology"/>
<dbReference type="AlphaFoldDB" id="A0A4Q0ZHE5"/>
<keyword evidence="8 9" id="KW-0472">Membrane</keyword>
<comment type="caution">
    <text evidence="9">Lacks conserved residue(s) required for the propagation of feature annotation.</text>
</comment>
<evidence type="ECO:0000256" key="3">
    <source>
        <dbReference type="ARBA" id="ARBA00006263"/>
    </source>
</evidence>
<dbReference type="PANTHER" id="PTHR34308">
    <property type="entry name" value="COBALAMIN BIOSYNTHESIS PROTEIN CBIB"/>
    <property type="match status" value="1"/>
</dbReference>
<dbReference type="GO" id="GO:0048472">
    <property type="term" value="F:threonine-phosphate decarboxylase activity"/>
    <property type="evidence" value="ECO:0007669"/>
    <property type="project" value="InterPro"/>
</dbReference>
<evidence type="ECO:0000313" key="11">
    <source>
        <dbReference type="Proteomes" id="UP000290870"/>
    </source>
</evidence>
<evidence type="ECO:0000256" key="1">
    <source>
        <dbReference type="ARBA" id="ARBA00004651"/>
    </source>
</evidence>
<comment type="subcellular location">
    <subcellularLocation>
        <location evidence="1 9">Cell membrane</location>
        <topology evidence="1 9">Multi-pass membrane protein</topology>
    </subcellularLocation>
</comment>
<dbReference type="EMBL" id="PDJZ01000005">
    <property type="protein sequence ID" value="RXJ84451.1"/>
    <property type="molecule type" value="Genomic_DNA"/>
</dbReference>
<dbReference type="NCBIfam" id="TIGR00380">
    <property type="entry name" value="cobal_cbiB"/>
    <property type="match status" value="1"/>
</dbReference>
<evidence type="ECO:0000256" key="7">
    <source>
        <dbReference type="ARBA" id="ARBA00022989"/>
    </source>
</evidence>
<comment type="pathway">
    <text evidence="2 9">Cofactor biosynthesis; adenosylcobalamin biosynthesis.</text>
</comment>
<dbReference type="InterPro" id="IPR004485">
    <property type="entry name" value="Cobalamin_biosynth_CobD/CbiB"/>
</dbReference>
<evidence type="ECO:0000256" key="8">
    <source>
        <dbReference type="ARBA" id="ARBA00023136"/>
    </source>
</evidence>
<dbReference type="PANTHER" id="PTHR34308:SF1">
    <property type="entry name" value="COBALAMIN BIOSYNTHESIS PROTEIN CBIB"/>
    <property type="match status" value="1"/>
</dbReference>
<dbReference type="UniPathway" id="UPA00148"/>
<feature type="transmembrane region" description="Helical" evidence="9">
    <location>
        <begin position="143"/>
        <end position="164"/>
    </location>
</feature>
<evidence type="ECO:0000313" key="10">
    <source>
        <dbReference type="EMBL" id="RXJ84451.1"/>
    </source>
</evidence>
<evidence type="ECO:0000256" key="2">
    <source>
        <dbReference type="ARBA" id="ARBA00004953"/>
    </source>
</evidence>
<feature type="transmembrane region" description="Helical" evidence="9">
    <location>
        <begin position="48"/>
        <end position="69"/>
    </location>
</feature>
<organism evidence="10 11">
    <name type="scientific">Arcobacter cloacae</name>
    <dbReference type="NCBI Taxonomy" id="1054034"/>
    <lineage>
        <taxon>Bacteria</taxon>
        <taxon>Pseudomonadati</taxon>
        <taxon>Campylobacterota</taxon>
        <taxon>Epsilonproteobacteria</taxon>
        <taxon>Campylobacterales</taxon>
        <taxon>Arcobacteraceae</taxon>
        <taxon>Arcobacter</taxon>
    </lineage>
</organism>
<evidence type="ECO:0000256" key="9">
    <source>
        <dbReference type="HAMAP-Rule" id="MF_00024"/>
    </source>
</evidence>
<dbReference type="HAMAP" id="MF_00024">
    <property type="entry name" value="CobD_CbiB"/>
    <property type="match status" value="1"/>
</dbReference>
<comment type="function">
    <text evidence="9">Converts cobyric acid to cobinamide by the addition of aminopropanol on the F carboxylic group.</text>
</comment>
<dbReference type="GO" id="GO:0005886">
    <property type="term" value="C:plasma membrane"/>
    <property type="evidence" value="ECO:0007669"/>
    <property type="project" value="UniProtKB-SubCell"/>
</dbReference>
<keyword evidence="4 9" id="KW-1003">Cell membrane</keyword>
<keyword evidence="6 9" id="KW-0812">Transmembrane</keyword>
<dbReference type="Pfam" id="PF03186">
    <property type="entry name" value="CobD_Cbib"/>
    <property type="match status" value="1"/>
</dbReference>
<comment type="caution">
    <text evidence="10">The sequence shown here is derived from an EMBL/GenBank/DDBJ whole genome shotgun (WGS) entry which is preliminary data.</text>
</comment>
<evidence type="ECO:0000256" key="6">
    <source>
        <dbReference type="ARBA" id="ARBA00022692"/>
    </source>
</evidence>
<accession>A0A4Q0ZHE5</accession>
<comment type="similarity">
    <text evidence="3 9">Belongs to the CobD/CbiB family.</text>
</comment>
<gene>
    <name evidence="9 10" type="primary">cobD</name>
    <name evidence="10" type="ORF">CRU90_06175</name>
</gene>
<reference evidence="10 11" key="1">
    <citation type="submission" date="2017-10" db="EMBL/GenBank/DDBJ databases">
        <title>Genomics of the genus Arcobacter.</title>
        <authorList>
            <person name="Perez-Cataluna A."/>
            <person name="Figueras M.J."/>
        </authorList>
    </citation>
    <scope>NUCLEOTIDE SEQUENCE [LARGE SCALE GENOMIC DNA]</scope>
    <source>
        <strain evidence="10 11">F26</strain>
    </source>
</reference>
<sequence length="296" mass="33895">MFYEVALIAYILDRIFKEYEELKFFKHPIILMGNYISWFQKKFYKDSIFRGFLLTISLIFIVFIISYFLSLFDNILVQGFLASFTIASKMLYDSVKEVITSENLHEKKQKISMLVSRDTSDLNDSQINKAAIETYAENLSDGVIAPLFYLLCFGIVGAFIYKAINTLDSMVGYRNEKYEKFGKFSARLDDVVNFIPSRITAILIALLFFSKKAFLEFKRYGKKHESINAGYPISAFALAINVKLGGPTSYFGKIKNKPFFGDGKENIENSDVLEALSLRNRLDIFIIIVLILGVLV</sequence>
<dbReference type="GO" id="GO:0015420">
    <property type="term" value="F:ABC-type vitamin B12 transporter activity"/>
    <property type="evidence" value="ECO:0007669"/>
    <property type="project" value="UniProtKB-UniRule"/>
</dbReference>
<name>A0A4Q0ZHE5_9BACT</name>
<dbReference type="RefSeq" id="WP_128986408.1">
    <property type="nucleotide sequence ID" value="NZ_PDJZ01000005.1"/>
</dbReference>